<dbReference type="Gramene" id="OMERI01G26440.1">
    <property type="protein sequence ID" value="OMERI01G26440.1"/>
    <property type="gene ID" value="OMERI01G26440"/>
</dbReference>
<reference evidence="2" key="2">
    <citation type="submission" date="2018-05" db="EMBL/GenBank/DDBJ databases">
        <title>OmerRS3 (Oryza meridionalis Reference Sequence Version 3).</title>
        <authorList>
            <person name="Zhang J."/>
            <person name="Kudrna D."/>
            <person name="Lee S."/>
            <person name="Talag J."/>
            <person name="Welchert J."/>
            <person name="Wing R.A."/>
        </authorList>
    </citation>
    <scope>NUCLEOTIDE SEQUENCE [LARGE SCALE GENOMIC DNA]</scope>
    <source>
        <strain evidence="2">cv. OR44</strain>
    </source>
</reference>
<dbReference type="Proteomes" id="UP000008021">
    <property type="component" value="Chromosome 1"/>
</dbReference>
<reference evidence="2" key="1">
    <citation type="submission" date="2015-04" db="UniProtKB">
        <authorList>
            <consortium name="EnsemblPlants"/>
        </authorList>
    </citation>
    <scope>IDENTIFICATION</scope>
</reference>
<feature type="region of interest" description="Disordered" evidence="1">
    <location>
        <begin position="160"/>
        <end position="194"/>
    </location>
</feature>
<accession>A0A0E0C723</accession>
<feature type="compositionally biased region" description="Basic and acidic residues" evidence="1">
    <location>
        <begin position="160"/>
        <end position="172"/>
    </location>
</feature>
<protein>
    <submittedName>
        <fullName evidence="2">Uncharacterized protein</fullName>
    </submittedName>
</protein>
<dbReference type="EnsemblPlants" id="OMERI01G26440.1">
    <property type="protein sequence ID" value="OMERI01G26440.1"/>
    <property type="gene ID" value="OMERI01G26440"/>
</dbReference>
<sequence length="194" mass="20966">MASGVGETQIVDVLGFGGPAPSPGRWWPMDGAHGAWLRVLADLPPRAASDGDGSIAFFTGTGIVSATVASFAFAVAEQGEKGTNSETGPENIITNIEQEPELGPNNTEKWTIISKRTVARFLEEAKAQTAKYITYHAKIFRGFFIKENEKQMVGACVKGKEGELPRPNLNEHHKGKKKNDMTPITPWAAETKAQ</sequence>
<keyword evidence="3" id="KW-1185">Reference proteome</keyword>
<organism evidence="2">
    <name type="scientific">Oryza meridionalis</name>
    <dbReference type="NCBI Taxonomy" id="40149"/>
    <lineage>
        <taxon>Eukaryota</taxon>
        <taxon>Viridiplantae</taxon>
        <taxon>Streptophyta</taxon>
        <taxon>Embryophyta</taxon>
        <taxon>Tracheophyta</taxon>
        <taxon>Spermatophyta</taxon>
        <taxon>Magnoliopsida</taxon>
        <taxon>Liliopsida</taxon>
        <taxon>Poales</taxon>
        <taxon>Poaceae</taxon>
        <taxon>BOP clade</taxon>
        <taxon>Oryzoideae</taxon>
        <taxon>Oryzeae</taxon>
        <taxon>Oryzinae</taxon>
        <taxon>Oryza</taxon>
    </lineage>
</organism>
<dbReference type="AlphaFoldDB" id="A0A0E0C723"/>
<evidence type="ECO:0000313" key="3">
    <source>
        <dbReference type="Proteomes" id="UP000008021"/>
    </source>
</evidence>
<proteinExistence type="predicted"/>
<name>A0A0E0C723_9ORYZ</name>
<dbReference type="HOGENOM" id="CLU_1512956_0_0_1"/>
<evidence type="ECO:0000256" key="1">
    <source>
        <dbReference type="SAM" id="MobiDB-lite"/>
    </source>
</evidence>
<evidence type="ECO:0000313" key="2">
    <source>
        <dbReference type="EnsemblPlants" id="OMERI01G26440.1"/>
    </source>
</evidence>